<keyword evidence="4" id="KW-1185">Reference proteome</keyword>
<sequence length="122" mass="13090">MEAAGPGPGQTAPTTQVSAPCDGRRRFSVCRRPSAVILYFVAGKVRKTRRCTAKVSSKNQITLPVAALRAAHIHPGDILRVEVDDRGRLTLVPENDPLDAVAVFPGLSDSADLEAERDAWDA</sequence>
<gene>
    <name evidence="3" type="ORF">GCM10009802_24520</name>
</gene>
<reference evidence="3 4" key="1">
    <citation type="journal article" date="2019" name="Int. J. Syst. Evol. Microbiol.">
        <title>The Global Catalogue of Microorganisms (GCM) 10K type strain sequencing project: providing services to taxonomists for standard genome sequencing and annotation.</title>
        <authorList>
            <consortium name="The Broad Institute Genomics Platform"/>
            <consortium name="The Broad Institute Genome Sequencing Center for Infectious Disease"/>
            <person name="Wu L."/>
            <person name="Ma J."/>
        </authorList>
    </citation>
    <scope>NUCLEOTIDE SEQUENCE [LARGE SCALE GENOMIC DNA]</scope>
    <source>
        <strain evidence="3 4">JCM 15481</strain>
    </source>
</reference>
<dbReference type="InterPro" id="IPR007159">
    <property type="entry name" value="SpoVT-AbrB_dom"/>
</dbReference>
<accession>A0ABN2Y461</accession>
<evidence type="ECO:0000313" key="3">
    <source>
        <dbReference type="EMBL" id="GAA2121289.1"/>
    </source>
</evidence>
<proteinExistence type="predicted"/>
<feature type="domain" description="SpoVT-AbrB" evidence="2">
    <location>
        <begin position="53"/>
        <end position="99"/>
    </location>
</feature>
<dbReference type="Gene3D" id="2.10.260.10">
    <property type="match status" value="1"/>
</dbReference>
<name>A0ABN2Y461_9ACTN</name>
<organism evidence="3 4">
    <name type="scientific">Streptomyces synnematoformans</name>
    <dbReference type="NCBI Taxonomy" id="415721"/>
    <lineage>
        <taxon>Bacteria</taxon>
        <taxon>Bacillati</taxon>
        <taxon>Actinomycetota</taxon>
        <taxon>Actinomycetes</taxon>
        <taxon>Kitasatosporales</taxon>
        <taxon>Streptomycetaceae</taxon>
        <taxon>Streptomyces</taxon>
    </lineage>
</organism>
<dbReference type="InterPro" id="IPR037914">
    <property type="entry name" value="SpoVT-AbrB_sf"/>
</dbReference>
<evidence type="ECO:0000313" key="4">
    <source>
        <dbReference type="Proteomes" id="UP001500443"/>
    </source>
</evidence>
<protein>
    <recommendedName>
        <fullName evidence="2">SpoVT-AbrB domain-containing protein</fullName>
    </recommendedName>
</protein>
<dbReference type="SMART" id="SM00966">
    <property type="entry name" value="SpoVT_AbrB"/>
    <property type="match status" value="1"/>
</dbReference>
<dbReference type="SUPFAM" id="SSF89447">
    <property type="entry name" value="AbrB/MazE/MraZ-like"/>
    <property type="match status" value="1"/>
</dbReference>
<dbReference type="EMBL" id="BAAAPF010000058">
    <property type="protein sequence ID" value="GAA2121289.1"/>
    <property type="molecule type" value="Genomic_DNA"/>
</dbReference>
<evidence type="ECO:0000256" key="1">
    <source>
        <dbReference type="SAM" id="MobiDB-lite"/>
    </source>
</evidence>
<dbReference type="Proteomes" id="UP001500443">
    <property type="component" value="Unassembled WGS sequence"/>
</dbReference>
<evidence type="ECO:0000259" key="2">
    <source>
        <dbReference type="SMART" id="SM00966"/>
    </source>
</evidence>
<feature type="region of interest" description="Disordered" evidence="1">
    <location>
        <begin position="1"/>
        <end position="21"/>
    </location>
</feature>
<comment type="caution">
    <text evidence="3">The sequence shown here is derived from an EMBL/GenBank/DDBJ whole genome shotgun (WGS) entry which is preliminary data.</text>
</comment>
<dbReference type="Pfam" id="PF04014">
    <property type="entry name" value="MazE_antitoxin"/>
    <property type="match status" value="1"/>
</dbReference>